<feature type="transmembrane region" description="Helical" evidence="1">
    <location>
        <begin position="128"/>
        <end position="147"/>
    </location>
</feature>
<dbReference type="AlphaFoldDB" id="A0A9R1CVW5"/>
<accession>A0A9R1CVW5</accession>
<keyword evidence="2" id="KW-0378">Hydrolase</keyword>
<keyword evidence="1" id="KW-0812">Transmembrane</keyword>
<keyword evidence="1" id="KW-1133">Transmembrane helix</keyword>
<reference evidence="2" key="1">
    <citation type="journal article" date="2023" name="Front. Microbiol.">
        <title>Genomic-based phylogenetic and metabolic analyses of the genus Natronomonas, and description of Natronomonas aquatica sp. nov.</title>
        <authorList>
            <person name="Garcia-Roldan A."/>
            <person name="Duran-Viseras A."/>
            <person name="de la Haba R.R."/>
            <person name="Corral P."/>
            <person name="Sanchez-Porro C."/>
            <person name="Ventosa A."/>
        </authorList>
    </citation>
    <scope>NUCLEOTIDE SEQUENCE</scope>
    <source>
        <strain evidence="2">F2-12</strain>
    </source>
</reference>
<dbReference type="Proteomes" id="UP001139494">
    <property type="component" value="Unassembled WGS sequence"/>
</dbReference>
<comment type="caution">
    <text evidence="2">The sequence shown here is derived from an EMBL/GenBank/DDBJ whole genome shotgun (WGS) entry which is preliminary data.</text>
</comment>
<feature type="transmembrane region" description="Helical" evidence="1">
    <location>
        <begin position="46"/>
        <end position="66"/>
    </location>
</feature>
<dbReference type="RefSeq" id="WP_256030786.1">
    <property type="nucleotide sequence ID" value="NZ_JAHLKM010000033.1"/>
</dbReference>
<protein>
    <submittedName>
        <fullName evidence="2">Metal-dependent hydrolase</fullName>
    </submittedName>
</protein>
<feature type="transmembrane region" description="Helical" evidence="1">
    <location>
        <begin position="71"/>
        <end position="90"/>
    </location>
</feature>
<sequence>MLFPTHLAAAAALGLASRLPTPWLVVGAALPDLIDKPLGASGFVELYHSVGHSALLAPLFVLIALYGRPGVAVAVGWGSHLCLDAFHVVINGRPGHTLAFLWPLAESADPLGIPPGAFFQYYVGTPSFYVEILLWLVLVAAFVAGRLPGRPSSRSG</sequence>
<dbReference type="EMBL" id="JAHLKM010000033">
    <property type="protein sequence ID" value="MCQ4334707.1"/>
    <property type="molecule type" value="Genomic_DNA"/>
</dbReference>
<dbReference type="GO" id="GO:0016787">
    <property type="term" value="F:hydrolase activity"/>
    <property type="evidence" value="ECO:0007669"/>
    <property type="project" value="UniProtKB-KW"/>
</dbReference>
<evidence type="ECO:0000313" key="2">
    <source>
        <dbReference type="EMBL" id="MCQ4334707.1"/>
    </source>
</evidence>
<name>A0A9R1CVW5_9EURY</name>
<proteinExistence type="predicted"/>
<keyword evidence="1" id="KW-0472">Membrane</keyword>
<evidence type="ECO:0000313" key="3">
    <source>
        <dbReference type="Proteomes" id="UP001139494"/>
    </source>
</evidence>
<evidence type="ECO:0000256" key="1">
    <source>
        <dbReference type="SAM" id="Phobius"/>
    </source>
</evidence>
<keyword evidence="3" id="KW-1185">Reference proteome</keyword>
<gene>
    <name evidence="2" type="ORF">KM295_14715</name>
</gene>
<organism evidence="2 3">
    <name type="scientific">Natronomonas aquatica</name>
    <dbReference type="NCBI Taxonomy" id="2841590"/>
    <lineage>
        <taxon>Archaea</taxon>
        <taxon>Methanobacteriati</taxon>
        <taxon>Methanobacteriota</taxon>
        <taxon>Stenosarchaea group</taxon>
        <taxon>Halobacteria</taxon>
        <taxon>Halobacteriales</taxon>
        <taxon>Natronomonadaceae</taxon>
        <taxon>Natronomonas</taxon>
    </lineage>
</organism>